<evidence type="ECO:0000256" key="4">
    <source>
        <dbReference type="ARBA" id="ARBA00022475"/>
    </source>
</evidence>
<proteinExistence type="predicted"/>
<comment type="caution">
    <text evidence="14">The sequence shown here is derived from an EMBL/GenBank/DDBJ whole genome shotgun (WGS) entry which is preliminary data.</text>
</comment>
<dbReference type="PROSITE" id="PS50109">
    <property type="entry name" value="HIS_KIN"/>
    <property type="match status" value="1"/>
</dbReference>
<dbReference type="SUPFAM" id="SSF47384">
    <property type="entry name" value="Homodimeric domain of signal transducing histidine kinase"/>
    <property type="match status" value="1"/>
</dbReference>
<dbReference type="SUPFAM" id="SSF158472">
    <property type="entry name" value="HAMP domain-like"/>
    <property type="match status" value="1"/>
</dbReference>
<evidence type="ECO:0000256" key="3">
    <source>
        <dbReference type="ARBA" id="ARBA00012438"/>
    </source>
</evidence>
<dbReference type="EMBL" id="JAAIJR010000003">
    <property type="protein sequence ID" value="NEX19023.1"/>
    <property type="molecule type" value="Genomic_DNA"/>
</dbReference>
<dbReference type="SMART" id="SM00388">
    <property type="entry name" value="HisKA"/>
    <property type="match status" value="1"/>
</dbReference>
<dbReference type="CDD" id="cd00075">
    <property type="entry name" value="HATPase"/>
    <property type="match status" value="1"/>
</dbReference>
<keyword evidence="11" id="KW-1133">Transmembrane helix</keyword>
<dbReference type="GO" id="GO:0005886">
    <property type="term" value="C:plasma membrane"/>
    <property type="evidence" value="ECO:0007669"/>
    <property type="project" value="UniProtKB-SubCell"/>
</dbReference>
<dbReference type="InterPro" id="IPR003660">
    <property type="entry name" value="HAMP_dom"/>
</dbReference>
<dbReference type="Pfam" id="PF00512">
    <property type="entry name" value="HisKA"/>
    <property type="match status" value="1"/>
</dbReference>
<dbReference type="SMART" id="SM00304">
    <property type="entry name" value="HAMP"/>
    <property type="match status" value="1"/>
</dbReference>
<dbReference type="Pfam" id="PF00672">
    <property type="entry name" value="HAMP"/>
    <property type="match status" value="1"/>
</dbReference>
<evidence type="ECO:0000313" key="15">
    <source>
        <dbReference type="Proteomes" id="UP000471640"/>
    </source>
</evidence>
<evidence type="ECO:0000256" key="2">
    <source>
        <dbReference type="ARBA" id="ARBA00004651"/>
    </source>
</evidence>
<evidence type="ECO:0000256" key="8">
    <source>
        <dbReference type="ARBA" id="ARBA00022777"/>
    </source>
</evidence>
<evidence type="ECO:0000313" key="14">
    <source>
        <dbReference type="EMBL" id="NEX19023.1"/>
    </source>
</evidence>
<feature type="compositionally biased region" description="Polar residues" evidence="10">
    <location>
        <begin position="492"/>
        <end position="501"/>
    </location>
</feature>
<dbReference type="EC" id="2.7.13.3" evidence="3"/>
<dbReference type="GO" id="GO:0005524">
    <property type="term" value="F:ATP binding"/>
    <property type="evidence" value="ECO:0007669"/>
    <property type="project" value="UniProtKB-KW"/>
</dbReference>
<dbReference type="AlphaFoldDB" id="A0A6P1DPF0"/>
<dbReference type="Pfam" id="PF02518">
    <property type="entry name" value="HATPase_c"/>
    <property type="match status" value="1"/>
</dbReference>
<protein>
    <recommendedName>
        <fullName evidence="3">histidine kinase</fullName>
        <ecNumber evidence="3">2.7.13.3</ecNumber>
    </recommendedName>
</protein>
<comment type="catalytic activity">
    <reaction evidence="1">
        <text>ATP + protein L-histidine = ADP + protein N-phospho-L-histidine.</text>
        <dbReference type="EC" id="2.7.13.3"/>
    </reaction>
</comment>
<dbReference type="InterPro" id="IPR003594">
    <property type="entry name" value="HATPase_dom"/>
</dbReference>
<dbReference type="InterPro" id="IPR036097">
    <property type="entry name" value="HisK_dim/P_sf"/>
</dbReference>
<dbReference type="GO" id="GO:0000155">
    <property type="term" value="F:phosphorelay sensor kinase activity"/>
    <property type="evidence" value="ECO:0007669"/>
    <property type="project" value="InterPro"/>
</dbReference>
<dbReference type="InterPro" id="IPR050980">
    <property type="entry name" value="2C_sensor_his_kinase"/>
</dbReference>
<dbReference type="InterPro" id="IPR003661">
    <property type="entry name" value="HisK_dim/P_dom"/>
</dbReference>
<dbReference type="Gene3D" id="1.10.287.130">
    <property type="match status" value="1"/>
</dbReference>
<comment type="subcellular location">
    <subcellularLocation>
        <location evidence="2">Cell membrane</location>
        <topology evidence="2">Multi-pass membrane protein</topology>
    </subcellularLocation>
</comment>
<dbReference type="Gene3D" id="6.10.340.10">
    <property type="match status" value="1"/>
</dbReference>
<dbReference type="CDD" id="cd06225">
    <property type="entry name" value="HAMP"/>
    <property type="match status" value="1"/>
</dbReference>
<evidence type="ECO:0000256" key="11">
    <source>
        <dbReference type="SAM" id="Phobius"/>
    </source>
</evidence>
<feature type="transmembrane region" description="Helical" evidence="11">
    <location>
        <begin position="178"/>
        <end position="197"/>
    </location>
</feature>
<keyword evidence="4" id="KW-1003">Cell membrane</keyword>
<dbReference type="InterPro" id="IPR036890">
    <property type="entry name" value="HATPase_C_sf"/>
</dbReference>
<dbReference type="CDD" id="cd00082">
    <property type="entry name" value="HisKA"/>
    <property type="match status" value="1"/>
</dbReference>
<reference evidence="14 15" key="2">
    <citation type="submission" date="2020-02" db="EMBL/GenBank/DDBJ databases">
        <title>Genome sequences of Thiorhodococcus mannitoliphagus and Thiorhodococcus minor, purple sulfur photosynthetic bacteria in the gammaproteobacterial family, Chromatiaceae.</title>
        <authorList>
            <person name="Aviles F.A."/>
            <person name="Meyer T.E."/>
            <person name="Kyndt J.A."/>
        </authorList>
    </citation>
    <scope>NUCLEOTIDE SEQUENCE [LARGE SCALE GENOMIC DNA]</scope>
    <source>
        <strain evidence="14 15">DSM 18266</strain>
    </source>
</reference>
<feature type="compositionally biased region" description="Basic and acidic residues" evidence="10">
    <location>
        <begin position="474"/>
        <end position="486"/>
    </location>
</feature>
<name>A0A6P1DPF0_9GAMM</name>
<evidence type="ECO:0000259" key="13">
    <source>
        <dbReference type="PROSITE" id="PS50885"/>
    </source>
</evidence>
<feature type="region of interest" description="Disordered" evidence="10">
    <location>
        <begin position="471"/>
        <end position="501"/>
    </location>
</feature>
<evidence type="ECO:0000256" key="1">
    <source>
        <dbReference type="ARBA" id="ARBA00000085"/>
    </source>
</evidence>
<dbReference type="InterPro" id="IPR004358">
    <property type="entry name" value="Sig_transdc_His_kin-like_C"/>
</dbReference>
<keyword evidence="6" id="KW-0808">Transferase</keyword>
<keyword evidence="7" id="KW-0547">Nucleotide-binding</keyword>
<dbReference type="InterPro" id="IPR005467">
    <property type="entry name" value="His_kinase_dom"/>
</dbReference>
<dbReference type="PROSITE" id="PS50885">
    <property type="entry name" value="HAMP"/>
    <property type="match status" value="1"/>
</dbReference>
<evidence type="ECO:0000256" key="10">
    <source>
        <dbReference type="SAM" id="MobiDB-lite"/>
    </source>
</evidence>
<dbReference type="PANTHER" id="PTHR44936:SF10">
    <property type="entry name" value="SENSOR PROTEIN RSTB"/>
    <property type="match status" value="1"/>
</dbReference>
<evidence type="ECO:0000259" key="12">
    <source>
        <dbReference type="PROSITE" id="PS50109"/>
    </source>
</evidence>
<keyword evidence="8 14" id="KW-0418">Kinase</keyword>
<keyword evidence="11" id="KW-0472">Membrane</keyword>
<dbReference type="SMART" id="SM00387">
    <property type="entry name" value="HATPase_c"/>
    <property type="match status" value="1"/>
</dbReference>
<dbReference type="RefSeq" id="WP_164651902.1">
    <property type="nucleotide sequence ID" value="NZ_JAAIJR010000003.1"/>
</dbReference>
<organism evidence="14 15">
    <name type="scientific">Thiorhodococcus mannitoliphagus</name>
    <dbReference type="NCBI Taxonomy" id="329406"/>
    <lineage>
        <taxon>Bacteria</taxon>
        <taxon>Pseudomonadati</taxon>
        <taxon>Pseudomonadota</taxon>
        <taxon>Gammaproteobacteria</taxon>
        <taxon>Chromatiales</taxon>
        <taxon>Chromatiaceae</taxon>
        <taxon>Thiorhodococcus</taxon>
    </lineage>
</organism>
<dbReference type="Gene3D" id="3.30.565.10">
    <property type="entry name" value="Histidine kinase-like ATPase, C-terminal domain"/>
    <property type="match status" value="1"/>
</dbReference>
<dbReference type="PANTHER" id="PTHR44936">
    <property type="entry name" value="SENSOR PROTEIN CREC"/>
    <property type="match status" value="1"/>
</dbReference>
<sequence>MGYRLRMTLAFAVLSVASVVVFTLLFLSSSYHELKADRIASVERMTSCLAGNIYWDMHAGDTHRVDEALSRFARGVPGTKPPVVLVLNETSDIYASTADDAGAGAARQDEGAKALGSSLRLISGQLEDDAILTTTLESAAGFISAARVERDGEQLGSVFVDYPLAALDDHFIALFRTAVLWSLLLLPVLLALGWLMGRHLARPIDRLRHCMQRVGAGDLDIDCQAIRSKDEIGVLARGFEEMLAGLREKRLMEEEMRRTERLVAVGQLAAGVAHEINNPLGGLLNAVSTFKRHGHDPRVAEKTVDLLERGLRQIQTTVSALLVQARVESHPLAPADLQDLQTLIGTEVKSKGIQLDWSCGLTHQVPLPSSAVRQVLMNLLLNAIQATPNGGRVTMTCVPQSRHLELRVQDEGPGIAREEIDRLFQPFYSGTGGHGLGLWVTYQTISQLGGSIEVHDAEDAGKGSGAVIEVRLPYSREERSARDQRPAESAIPEQQPQEVLT</sequence>
<dbReference type="PRINTS" id="PR00344">
    <property type="entry name" value="BCTRLSENSOR"/>
</dbReference>
<evidence type="ECO:0000256" key="5">
    <source>
        <dbReference type="ARBA" id="ARBA00022553"/>
    </source>
</evidence>
<feature type="domain" description="Histidine kinase" evidence="12">
    <location>
        <begin position="271"/>
        <end position="476"/>
    </location>
</feature>
<keyword evidence="11" id="KW-0812">Transmembrane</keyword>
<gene>
    <name evidence="14" type="ORF">G3480_01610</name>
</gene>
<evidence type="ECO:0000256" key="9">
    <source>
        <dbReference type="ARBA" id="ARBA00022840"/>
    </source>
</evidence>
<evidence type="ECO:0000256" key="7">
    <source>
        <dbReference type="ARBA" id="ARBA00022741"/>
    </source>
</evidence>
<reference evidence="15" key="1">
    <citation type="journal article" date="2020" name="Microbiol. Resour. Announc.">
        <title>Draft Genome Sequences of Thiorhodococcus mannitoliphagus and Thiorhodococcus minor, Purple Sulfur Photosynthetic Bacteria in the Gammaproteobacterial Family Chromatiaceae.</title>
        <authorList>
            <person name="Aviles F.A."/>
            <person name="Meyer T.E."/>
            <person name="Kyndt J.A."/>
        </authorList>
    </citation>
    <scope>NUCLEOTIDE SEQUENCE [LARGE SCALE GENOMIC DNA]</scope>
    <source>
        <strain evidence="15">DSM 18266</strain>
    </source>
</reference>
<feature type="domain" description="HAMP" evidence="13">
    <location>
        <begin position="198"/>
        <end position="251"/>
    </location>
</feature>
<keyword evidence="15" id="KW-1185">Reference proteome</keyword>
<keyword evidence="9" id="KW-0067">ATP-binding</keyword>
<dbReference type="SUPFAM" id="SSF55874">
    <property type="entry name" value="ATPase domain of HSP90 chaperone/DNA topoisomerase II/histidine kinase"/>
    <property type="match status" value="1"/>
</dbReference>
<accession>A0A6P1DPF0</accession>
<dbReference type="Proteomes" id="UP000471640">
    <property type="component" value="Unassembled WGS sequence"/>
</dbReference>
<keyword evidence="5" id="KW-0597">Phosphoprotein</keyword>
<evidence type="ECO:0000256" key="6">
    <source>
        <dbReference type="ARBA" id="ARBA00022679"/>
    </source>
</evidence>